<dbReference type="PATRIC" id="fig|762836.4.peg.5335"/>
<dbReference type="Pfam" id="PF02687">
    <property type="entry name" value="FtsX"/>
    <property type="match status" value="1"/>
</dbReference>
<evidence type="ECO:0000256" key="1">
    <source>
        <dbReference type="ARBA" id="ARBA00004651"/>
    </source>
</evidence>
<sequence length="424" mass="45917">MSFMSVVSNLPYEWLVGLRYTRAGKRGGRNRFISFIAAISMAGIALGVAALIVVLSVMNGFEKEVTNRMLSVLAHVELFDLRGQMPDWRQQALEARKNPAVTGVAPFAEAQGMLVRGDVLKPAIIRGVLPEMESQVSDVIKQMRQGSFSALTPGSDNIVLGIELARLLDVKPGEKVTLALADGQPTTAGVMPRMHTFHVVGIFEAGHNQFDSTLAFVHLADAESILKIDAPAGLRLRVADMQQAPQVARALKMAMPGQLYVRDWTMLNATWFAAVQSQKHMMFIILTMIVAVAAFNLVSTLVMTVTDKQADIAILRTLGASPFSIMQIFMIQGALVGIAGTAIGVALGSLLALNVDVIVPAIEQLLGMKFLSKDIYFISALPSDLRWGDVLSIGAVSVLLAFVATLYPSWRAARVKPAQALRYE</sequence>
<feature type="transmembrane region" description="Helical" evidence="8">
    <location>
        <begin position="325"/>
        <end position="347"/>
    </location>
</feature>
<keyword evidence="11" id="KW-0449">Lipoprotein</keyword>
<keyword evidence="12" id="KW-1185">Reference proteome</keyword>
<evidence type="ECO:0000256" key="7">
    <source>
        <dbReference type="ARBA" id="ARBA00023136"/>
    </source>
</evidence>
<accession>A0A1E7W6K6</accession>
<dbReference type="InterPro" id="IPR003838">
    <property type="entry name" value="ABC3_permease_C"/>
</dbReference>
<comment type="similarity">
    <text evidence="2">Belongs to the ABC-4 integral membrane protein family. LolC/E subfamily.</text>
</comment>
<dbReference type="InterPro" id="IPR011925">
    <property type="entry name" value="LolCE_TM"/>
</dbReference>
<feature type="transmembrane region" description="Helical" evidence="8">
    <location>
        <begin position="390"/>
        <end position="407"/>
    </location>
</feature>
<comment type="caution">
    <text evidence="11">The sequence shown here is derived from an EMBL/GenBank/DDBJ whole genome shotgun (WGS) entry which is preliminary data.</text>
</comment>
<keyword evidence="6 8" id="KW-1133">Transmembrane helix</keyword>
<dbReference type="InterPro" id="IPR025857">
    <property type="entry name" value="MacB_PCD"/>
</dbReference>
<evidence type="ECO:0000256" key="4">
    <source>
        <dbReference type="ARBA" id="ARBA00022475"/>
    </source>
</evidence>
<keyword evidence="4" id="KW-1003">Cell membrane</keyword>
<feature type="transmembrane region" description="Helical" evidence="8">
    <location>
        <begin position="281"/>
        <end position="305"/>
    </location>
</feature>
<feature type="domain" description="ABC3 transporter permease C-terminal" evidence="9">
    <location>
        <begin position="283"/>
        <end position="417"/>
    </location>
</feature>
<dbReference type="AlphaFoldDB" id="A0A1E7W6K6"/>
<dbReference type="NCBIfam" id="TIGR02212">
    <property type="entry name" value="lolCE"/>
    <property type="match status" value="1"/>
</dbReference>
<evidence type="ECO:0000256" key="6">
    <source>
        <dbReference type="ARBA" id="ARBA00022989"/>
    </source>
</evidence>
<evidence type="ECO:0000256" key="3">
    <source>
        <dbReference type="ARBA" id="ARBA00022448"/>
    </source>
</evidence>
<gene>
    <name evidence="11" type="primary">lolE_2</name>
    <name evidence="11" type="ORF">DUPY_51910</name>
</gene>
<feature type="domain" description="MacB-like periplasmic core" evidence="10">
    <location>
        <begin position="38"/>
        <end position="252"/>
    </location>
</feature>
<keyword evidence="3" id="KW-0813">Transport</keyword>
<dbReference type="PANTHER" id="PTHR30489">
    <property type="entry name" value="LIPOPROTEIN-RELEASING SYSTEM TRANSMEMBRANE PROTEIN LOLE"/>
    <property type="match status" value="1"/>
</dbReference>
<dbReference type="GO" id="GO:0098797">
    <property type="term" value="C:plasma membrane protein complex"/>
    <property type="evidence" value="ECO:0007669"/>
    <property type="project" value="TreeGrafter"/>
</dbReference>
<reference evidence="12" key="1">
    <citation type="journal article" date="2016" name="Front. Microbiol.">
        <title>Molecular Keys to the Janthinobacterium and Duganella spp. Interaction with the Plant Pathogen Fusarium graminearum.</title>
        <authorList>
            <person name="Haack F.S."/>
            <person name="Poehlein A."/>
            <person name="Kroger C."/>
            <person name="Voigt C.A."/>
            <person name="Piepenbring M."/>
            <person name="Bode H.B."/>
            <person name="Daniel R."/>
            <person name="Schafer W."/>
            <person name="Streit W.R."/>
        </authorList>
    </citation>
    <scope>NUCLEOTIDE SEQUENCE [LARGE SCALE GENOMIC DNA]</scope>
    <source>
        <strain evidence="12">T54</strain>
    </source>
</reference>
<evidence type="ECO:0000259" key="9">
    <source>
        <dbReference type="Pfam" id="PF02687"/>
    </source>
</evidence>
<evidence type="ECO:0000313" key="12">
    <source>
        <dbReference type="Proteomes" id="UP000175989"/>
    </source>
</evidence>
<name>A0A1E7W6K6_9BURK</name>
<dbReference type="EMBL" id="LROM01000152">
    <property type="protein sequence ID" value="OEZ91578.1"/>
    <property type="molecule type" value="Genomic_DNA"/>
</dbReference>
<organism evidence="11 12">
    <name type="scientific">Duganella phyllosphaerae</name>
    <dbReference type="NCBI Taxonomy" id="762836"/>
    <lineage>
        <taxon>Bacteria</taxon>
        <taxon>Pseudomonadati</taxon>
        <taxon>Pseudomonadota</taxon>
        <taxon>Betaproteobacteria</taxon>
        <taxon>Burkholderiales</taxon>
        <taxon>Oxalobacteraceae</taxon>
        <taxon>Telluria group</taxon>
        <taxon>Duganella</taxon>
    </lineage>
</organism>
<dbReference type="PANTHER" id="PTHR30489:SF0">
    <property type="entry name" value="LIPOPROTEIN-RELEASING SYSTEM TRANSMEMBRANE PROTEIN LOLE"/>
    <property type="match status" value="1"/>
</dbReference>
<evidence type="ECO:0000256" key="2">
    <source>
        <dbReference type="ARBA" id="ARBA00005236"/>
    </source>
</evidence>
<dbReference type="InterPro" id="IPR051447">
    <property type="entry name" value="Lipoprotein-release_system"/>
</dbReference>
<dbReference type="Proteomes" id="UP000175989">
    <property type="component" value="Unassembled WGS sequence"/>
</dbReference>
<feature type="transmembrane region" description="Helical" evidence="8">
    <location>
        <begin position="32"/>
        <end position="58"/>
    </location>
</feature>
<evidence type="ECO:0000256" key="8">
    <source>
        <dbReference type="SAM" id="Phobius"/>
    </source>
</evidence>
<evidence type="ECO:0000259" key="10">
    <source>
        <dbReference type="Pfam" id="PF12704"/>
    </source>
</evidence>
<keyword evidence="5 8" id="KW-0812">Transmembrane</keyword>
<dbReference type="GO" id="GO:0044874">
    <property type="term" value="P:lipoprotein localization to outer membrane"/>
    <property type="evidence" value="ECO:0007669"/>
    <property type="project" value="TreeGrafter"/>
</dbReference>
<evidence type="ECO:0000313" key="11">
    <source>
        <dbReference type="EMBL" id="OEZ91578.1"/>
    </source>
</evidence>
<evidence type="ECO:0000256" key="5">
    <source>
        <dbReference type="ARBA" id="ARBA00022692"/>
    </source>
</evidence>
<proteinExistence type="inferred from homology"/>
<keyword evidence="7 8" id="KW-0472">Membrane</keyword>
<comment type="subcellular location">
    <subcellularLocation>
        <location evidence="1">Cell membrane</location>
        <topology evidence="1">Multi-pass membrane protein</topology>
    </subcellularLocation>
</comment>
<protein>
    <submittedName>
        <fullName evidence="11">Lipoprotein-releasing system transmembrane protein LolE</fullName>
    </submittedName>
</protein>
<dbReference type="GO" id="GO:0042953">
    <property type="term" value="P:lipoprotein transport"/>
    <property type="evidence" value="ECO:0007669"/>
    <property type="project" value="InterPro"/>
</dbReference>
<dbReference type="Pfam" id="PF12704">
    <property type="entry name" value="MacB_PCD"/>
    <property type="match status" value="1"/>
</dbReference>